<evidence type="ECO:0000256" key="9">
    <source>
        <dbReference type="ARBA" id="ARBA00022679"/>
    </source>
</evidence>
<evidence type="ECO:0000256" key="8">
    <source>
        <dbReference type="ARBA" id="ARBA00022490"/>
    </source>
</evidence>
<keyword evidence="12" id="KW-0472">Membrane</keyword>
<dbReference type="InterPro" id="IPR006070">
    <property type="entry name" value="Sua5-like_dom"/>
</dbReference>
<accession>A0A8T2K6M1</accession>
<keyword evidence="10" id="KW-0809">Transit peptide</keyword>
<gene>
    <name evidence="17" type="ORF">GDO86_003623</name>
</gene>
<dbReference type="GO" id="GO:0061710">
    <property type="term" value="F:L-threonylcarbamoyladenylate synthase"/>
    <property type="evidence" value="ECO:0007669"/>
    <property type="project" value="UniProtKB-EC"/>
</dbReference>
<evidence type="ECO:0000259" key="16">
    <source>
        <dbReference type="PROSITE" id="PS51163"/>
    </source>
</evidence>
<dbReference type="Pfam" id="PF01300">
    <property type="entry name" value="Sua5_yciO_yrdC"/>
    <property type="match status" value="1"/>
</dbReference>
<comment type="function">
    <text evidence="14">Cytoplasmic and mitochondrial threonylcarbamoyl-AMP synthase required for the formation of a threonylcarbamoyl group on adenosine at position 37 (t(6)A37) in tRNAs that read codons beginning with adenine. Catalyzes the conversion of L-threonine, HCO(3)(-)/CO(2) and ATP to give threonylcarbamoyl-AMP (TC-AMP) as the acyladenylate intermediate, with the release of diphosphate. Participates in t(6)A37 formation in cytoplasmic and mitochondrial tRNAs. May regulate the activity of some transporters.</text>
</comment>
<keyword evidence="11" id="KW-0496">Mitochondrion</keyword>
<proteinExistence type="inferred from homology"/>
<dbReference type="GO" id="GO:0003725">
    <property type="term" value="F:double-stranded RNA binding"/>
    <property type="evidence" value="ECO:0007669"/>
    <property type="project" value="InterPro"/>
</dbReference>
<dbReference type="Proteomes" id="UP000812440">
    <property type="component" value="Chromosome 2"/>
</dbReference>
<sequence length="256" mass="27761">MRFAVPVRGIVSCVRGFGMAVTCRLLTLPGVENGRLTNGSPKNVKGWKEILNTSLGILQQGGVIGVPTDTIYGIACLAQNTQSIRNIYNVKGRNGDKPLAICVGDIEDIYRYCEVNVPDRLLHDLLPGPVTLVMKRSYELNKDLNPCTSLVGVRIPDHAFIRQLAQVCAEPLALTSANISSQESTLTTQEFRDLWPKLSLVVDGGPIGDLSSPECRLGSTVVDLSEPGKFTIIRNGCALAQTLEILTNRYGLLPNT</sequence>
<dbReference type="GO" id="GO:0000049">
    <property type="term" value="F:tRNA binding"/>
    <property type="evidence" value="ECO:0007669"/>
    <property type="project" value="TreeGrafter"/>
</dbReference>
<keyword evidence="9" id="KW-0808">Transferase</keyword>
<dbReference type="GO" id="GO:0005739">
    <property type="term" value="C:mitochondrion"/>
    <property type="evidence" value="ECO:0007669"/>
    <property type="project" value="UniProtKB-SubCell"/>
</dbReference>
<dbReference type="PROSITE" id="PS51163">
    <property type="entry name" value="YRDC"/>
    <property type="match status" value="1"/>
</dbReference>
<feature type="domain" description="YrdC-like" evidence="16">
    <location>
        <begin position="48"/>
        <end position="238"/>
    </location>
</feature>
<dbReference type="EC" id="2.7.7.87" evidence="5"/>
<evidence type="ECO:0000256" key="15">
    <source>
        <dbReference type="ARBA" id="ARBA00063146"/>
    </source>
</evidence>
<comment type="subunit">
    <text evidence="15">Interacts with RSC1A1.</text>
</comment>
<dbReference type="SUPFAM" id="SSF55821">
    <property type="entry name" value="YrdC/RibB"/>
    <property type="match status" value="1"/>
</dbReference>
<evidence type="ECO:0000256" key="7">
    <source>
        <dbReference type="ARBA" id="ARBA00022475"/>
    </source>
</evidence>
<dbReference type="Gene3D" id="3.90.870.10">
    <property type="entry name" value="DHBP synthase"/>
    <property type="match status" value="1"/>
</dbReference>
<evidence type="ECO:0000256" key="3">
    <source>
        <dbReference type="ARBA" id="ARBA00004496"/>
    </source>
</evidence>
<evidence type="ECO:0000256" key="1">
    <source>
        <dbReference type="ARBA" id="ARBA00004173"/>
    </source>
</evidence>
<dbReference type="GO" id="GO:0005886">
    <property type="term" value="C:plasma membrane"/>
    <property type="evidence" value="ECO:0007669"/>
    <property type="project" value="UniProtKB-SubCell"/>
</dbReference>
<dbReference type="InterPro" id="IPR050156">
    <property type="entry name" value="TC-AMP_synthase_SUA5"/>
</dbReference>
<keyword evidence="8" id="KW-0963">Cytoplasm</keyword>
<protein>
    <recommendedName>
        <fullName evidence="6">Threonylcarbamoyl-AMP synthase</fullName>
        <ecNumber evidence="5">2.7.7.87</ecNumber>
    </recommendedName>
</protein>
<keyword evidence="18" id="KW-1185">Reference proteome</keyword>
<dbReference type="PANTHER" id="PTHR17490">
    <property type="entry name" value="SUA5"/>
    <property type="match status" value="1"/>
</dbReference>
<evidence type="ECO:0000256" key="10">
    <source>
        <dbReference type="ARBA" id="ARBA00022946"/>
    </source>
</evidence>
<dbReference type="OrthoDB" id="3648309at2759"/>
<comment type="subcellular location">
    <subcellularLocation>
        <location evidence="2">Cell membrane</location>
        <topology evidence="2">Peripheral membrane protein</topology>
    </subcellularLocation>
    <subcellularLocation>
        <location evidence="3">Cytoplasm</location>
    </subcellularLocation>
    <subcellularLocation>
        <location evidence="1">Mitochondrion</location>
    </subcellularLocation>
</comment>
<evidence type="ECO:0000256" key="12">
    <source>
        <dbReference type="ARBA" id="ARBA00023136"/>
    </source>
</evidence>
<evidence type="ECO:0000256" key="6">
    <source>
        <dbReference type="ARBA" id="ARBA00015492"/>
    </source>
</evidence>
<dbReference type="NCBIfam" id="TIGR00057">
    <property type="entry name" value="L-threonylcarbamoyladenylate synthase"/>
    <property type="match status" value="1"/>
</dbReference>
<organism evidence="17 18">
    <name type="scientific">Hymenochirus boettgeri</name>
    <name type="common">Congo dwarf clawed frog</name>
    <dbReference type="NCBI Taxonomy" id="247094"/>
    <lineage>
        <taxon>Eukaryota</taxon>
        <taxon>Metazoa</taxon>
        <taxon>Chordata</taxon>
        <taxon>Craniata</taxon>
        <taxon>Vertebrata</taxon>
        <taxon>Euteleostomi</taxon>
        <taxon>Amphibia</taxon>
        <taxon>Batrachia</taxon>
        <taxon>Anura</taxon>
        <taxon>Pipoidea</taxon>
        <taxon>Pipidae</taxon>
        <taxon>Pipinae</taxon>
        <taxon>Hymenochirus</taxon>
    </lineage>
</organism>
<evidence type="ECO:0000256" key="11">
    <source>
        <dbReference type="ARBA" id="ARBA00023128"/>
    </source>
</evidence>
<dbReference type="GO" id="GO:0006450">
    <property type="term" value="P:regulation of translational fidelity"/>
    <property type="evidence" value="ECO:0007669"/>
    <property type="project" value="TreeGrafter"/>
</dbReference>
<comment type="caution">
    <text evidence="17">The sequence shown here is derived from an EMBL/GenBank/DDBJ whole genome shotgun (WGS) entry which is preliminary data.</text>
</comment>
<evidence type="ECO:0000256" key="13">
    <source>
        <dbReference type="ARBA" id="ARBA00048366"/>
    </source>
</evidence>
<dbReference type="EMBL" id="JAACNH010000002">
    <property type="protein sequence ID" value="KAG8451484.1"/>
    <property type="molecule type" value="Genomic_DNA"/>
</dbReference>
<evidence type="ECO:0000256" key="2">
    <source>
        <dbReference type="ARBA" id="ARBA00004202"/>
    </source>
</evidence>
<evidence type="ECO:0000256" key="5">
    <source>
        <dbReference type="ARBA" id="ARBA00012584"/>
    </source>
</evidence>
<name>A0A8T2K6M1_9PIPI</name>
<dbReference type="AlphaFoldDB" id="A0A8T2K6M1"/>
<evidence type="ECO:0000256" key="4">
    <source>
        <dbReference type="ARBA" id="ARBA00007663"/>
    </source>
</evidence>
<evidence type="ECO:0000313" key="17">
    <source>
        <dbReference type="EMBL" id="KAG8451484.1"/>
    </source>
</evidence>
<dbReference type="FunFam" id="3.90.870.10:FF:000007">
    <property type="entry name" value="YrdC N6-threonylcarbamoyltransferase domain containing"/>
    <property type="match status" value="1"/>
</dbReference>
<comment type="similarity">
    <text evidence="4">Belongs to the SUA5 family.</text>
</comment>
<reference evidence="17" key="1">
    <citation type="thesis" date="2020" institute="ProQuest LLC" country="789 East Eisenhower Parkway, Ann Arbor, MI, USA">
        <title>Comparative Genomics and Chromosome Evolution.</title>
        <authorList>
            <person name="Mudd A.B."/>
        </authorList>
    </citation>
    <scope>NUCLEOTIDE SEQUENCE</scope>
    <source>
        <strain evidence="17">Female2</strain>
        <tissue evidence="17">Blood</tissue>
    </source>
</reference>
<keyword evidence="7" id="KW-1003">Cell membrane</keyword>
<evidence type="ECO:0000256" key="14">
    <source>
        <dbReference type="ARBA" id="ARBA00058524"/>
    </source>
</evidence>
<evidence type="ECO:0000313" key="18">
    <source>
        <dbReference type="Proteomes" id="UP000812440"/>
    </source>
</evidence>
<dbReference type="PANTHER" id="PTHR17490:SF10">
    <property type="entry name" value="THREONYLCARBAMOYL-AMP SYNTHASE"/>
    <property type="match status" value="1"/>
</dbReference>
<dbReference type="InterPro" id="IPR017945">
    <property type="entry name" value="DHBP_synth_RibB-like_a/b_dom"/>
</dbReference>
<comment type="catalytic activity">
    <reaction evidence="13">
        <text>L-threonine + hydrogencarbonate + ATP = L-threonylcarbamoyladenylate + diphosphate + H2O</text>
        <dbReference type="Rhea" id="RHEA:36407"/>
        <dbReference type="ChEBI" id="CHEBI:15377"/>
        <dbReference type="ChEBI" id="CHEBI:17544"/>
        <dbReference type="ChEBI" id="CHEBI:30616"/>
        <dbReference type="ChEBI" id="CHEBI:33019"/>
        <dbReference type="ChEBI" id="CHEBI:57926"/>
        <dbReference type="ChEBI" id="CHEBI:73682"/>
        <dbReference type="EC" id="2.7.7.87"/>
    </reaction>
</comment>